<name>A0A930BAX9_9FIRM</name>
<comment type="caution">
    <text evidence="4">The sequence shown here is derived from an EMBL/GenBank/DDBJ whole genome shotgun (WGS) entry which is preliminary data.</text>
</comment>
<dbReference type="Pfam" id="PF01522">
    <property type="entry name" value="Polysacc_deac_1"/>
    <property type="match status" value="1"/>
</dbReference>
<sequence>MYHRIASVPGDRNALPGEKFEEQMRYLEENGFHSITVEELQAHFLHGKRLPKKPVVLTFDDGYEDNFSAALPILKKYRHVGNVFPIANWIGRENKWENFGKAPTRTMDERELALWQNEGHYVGSHTMDHPFLSRCDTDRLHDELSESKRFFEKLNGKPVECLCYPYGDFDRKVMQEAAKCGYKLGLAIFYDVPLWTQDLLALPRIPIPARQPMWEFKLKVSRIHLIFIWLRQLERRFKKTFRK</sequence>
<dbReference type="GO" id="GO:0005975">
    <property type="term" value="P:carbohydrate metabolic process"/>
    <property type="evidence" value="ECO:0007669"/>
    <property type="project" value="InterPro"/>
</dbReference>
<dbReference type="PROSITE" id="PS51677">
    <property type="entry name" value="NODB"/>
    <property type="match status" value="1"/>
</dbReference>
<dbReference type="Proteomes" id="UP000757890">
    <property type="component" value="Unassembled WGS sequence"/>
</dbReference>
<dbReference type="InterPro" id="IPR002509">
    <property type="entry name" value="NODB_dom"/>
</dbReference>
<proteinExistence type="predicted"/>
<dbReference type="Gene3D" id="3.20.20.370">
    <property type="entry name" value="Glycoside hydrolase/deacetylase"/>
    <property type="match status" value="1"/>
</dbReference>
<dbReference type="GO" id="GO:0016810">
    <property type="term" value="F:hydrolase activity, acting on carbon-nitrogen (but not peptide) bonds"/>
    <property type="evidence" value="ECO:0007669"/>
    <property type="project" value="InterPro"/>
</dbReference>
<dbReference type="InterPro" id="IPR011330">
    <property type="entry name" value="Glyco_hydro/deAcase_b/a-brl"/>
</dbReference>
<comment type="subcellular location">
    <subcellularLocation>
        <location evidence="1">Secreted</location>
    </subcellularLocation>
</comment>
<evidence type="ECO:0000256" key="2">
    <source>
        <dbReference type="ARBA" id="ARBA00022729"/>
    </source>
</evidence>
<reference evidence="4" key="1">
    <citation type="submission" date="2020-04" db="EMBL/GenBank/DDBJ databases">
        <title>Deep metagenomics examines the oral microbiome during advanced dental caries in children, revealing novel taxa and co-occurrences with host molecules.</title>
        <authorList>
            <person name="Baker J.L."/>
            <person name="Morton J.T."/>
            <person name="Dinis M."/>
            <person name="Alvarez R."/>
            <person name="Tran N.C."/>
            <person name="Knight R."/>
            <person name="Edlund A."/>
        </authorList>
    </citation>
    <scope>NUCLEOTIDE SEQUENCE</scope>
    <source>
        <strain evidence="4">JCVI_32_bin.14</strain>
    </source>
</reference>
<dbReference type="AlphaFoldDB" id="A0A930BAX9"/>
<feature type="domain" description="NodB homology" evidence="3">
    <location>
        <begin position="53"/>
        <end position="243"/>
    </location>
</feature>
<dbReference type="CDD" id="cd10918">
    <property type="entry name" value="CE4_NodB_like_5s_6s"/>
    <property type="match status" value="1"/>
</dbReference>
<evidence type="ECO:0000313" key="5">
    <source>
        <dbReference type="Proteomes" id="UP000757890"/>
    </source>
</evidence>
<accession>A0A930BAX9</accession>
<evidence type="ECO:0000256" key="1">
    <source>
        <dbReference type="ARBA" id="ARBA00004613"/>
    </source>
</evidence>
<dbReference type="GO" id="GO:0005576">
    <property type="term" value="C:extracellular region"/>
    <property type="evidence" value="ECO:0007669"/>
    <property type="project" value="UniProtKB-SubCell"/>
</dbReference>
<dbReference type="SUPFAM" id="SSF88713">
    <property type="entry name" value="Glycoside hydrolase/deacetylase"/>
    <property type="match status" value="1"/>
</dbReference>
<evidence type="ECO:0000313" key="4">
    <source>
        <dbReference type="EMBL" id="MBF1129763.1"/>
    </source>
</evidence>
<dbReference type="PANTHER" id="PTHR34216">
    <property type="match status" value="1"/>
</dbReference>
<keyword evidence="2" id="KW-0732">Signal</keyword>
<organism evidence="4 5">
    <name type="scientific">Dialister invisus</name>
    <dbReference type="NCBI Taxonomy" id="218538"/>
    <lineage>
        <taxon>Bacteria</taxon>
        <taxon>Bacillati</taxon>
        <taxon>Bacillota</taxon>
        <taxon>Negativicutes</taxon>
        <taxon>Veillonellales</taxon>
        <taxon>Veillonellaceae</taxon>
        <taxon>Dialister</taxon>
    </lineage>
</organism>
<gene>
    <name evidence="4" type="ORF">HXL70_06955</name>
</gene>
<dbReference type="EMBL" id="JABZMK010000052">
    <property type="protein sequence ID" value="MBF1129763.1"/>
    <property type="molecule type" value="Genomic_DNA"/>
</dbReference>
<dbReference type="InterPro" id="IPR051398">
    <property type="entry name" value="Polysacch_Deacetylase"/>
</dbReference>
<evidence type="ECO:0000259" key="3">
    <source>
        <dbReference type="PROSITE" id="PS51677"/>
    </source>
</evidence>
<dbReference type="PANTHER" id="PTHR34216:SF3">
    <property type="entry name" value="POLY-BETA-1,6-N-ACETYL-D-GLUCOSAMINE N-DEACETYLASE"/>
    <property type="match status" value="1"/>
</dbReference>
<protein>
    <submittedName>
        <fullName evidence="4">Polysaccharide deacetylase family protein</fullName>
    </submittedName>
</protein>